<keyword evidence="2" id="KW-1185">Reference proteome</keyword>
<accession>A0A2U0I5M3</accession>
<dbReference type="AlphaFoldDB" id="A0A2U0I5M3"/>
<name>A0A2U0I5M3_9FLAO</name>
<proteinExistence type="predicted"/>
<comment type="caution">
    <text evidence="1">The sequence shown here is derived from an EMBL/GenBank/DDBJ whole genome shotgun (WGS) entry which is preliminary data.</text>
</comment>
<evidence type="ECO:0000313" key="1">
    <source>
        <dbReference type="EMBL" id="PVW16411.1"/>
    </source>
</evidence>
<organism evidence="1 2">
    <name type="scientific">Marixanthomonas spongiae</name>
    <dbReference type="NCBI Taxonomy" id="2174845"/>
    <lineage>
        <taxon>Bacteria</taxon>
        <taxon>Pseudomonadati</taxon>
        <taxon>Bacteroidota</taxon>
        <taxon>Flavobacteriia</taxon>
        <taxon>Flavobacteriales</taxon>
        <taxon>Flavobacteriaceae</taxon>
        <taxon>Marixanthomonas</taxon>
    </lineage>
</organism>
<evidence type="ECO:0000313" key="2">
    <source>
        <dbReference type="Proteomes" id="UP000245962"/>
    </source>
</evidence>
<dbReference type="Gene3D" id="3.90.1530.10">
    <property type="entry name" value="Conserved hypothetical protein from pyrococcus furiosus pfu- 392566-001, ParB domain"/>
    <property type="match status" value="1"/>
</dbReference>
<dbReference type="RefSeq" id="WP_116693430.1">
    <property type="nucleotide sequence ID" value="NZ_QEHR01000002.1"/>
</dbReference>
<evidence type="ECO:0008006" key="3">
    <source>
        <dbReference type="Google" id="ProtNLM"/>
    </source>
</evidence>
<sequence length="368" mass="42761">MEKKEDKFRKINYSKIKLDPENPRLPGSFRKGSKNERDLINWMLLEAATVELMYAIGQNGYFVGEQLLVIEDEEKSGNYIVIEGNRRLTAVKLLNEPELATVKKAAISEVIKNTDERPQDIPCLIFDEKSEILKYLGFRHITGIKSWKLLQKASYLNDVYHNEFDDKNFLTKCRDIAKNIGSSSNYVRRLITAFKIFKKVEDEGFYSISGLDDTKFHLNYLVDALNKKNIKNFIGVNINSNKPLEELNQDNLKELIFWWFEKTEGVPRIIGDSKGLKKLDLILGSEKAKEAFRDGKSIDDAVELTKDIDSIFRTEIIKSLERLESADKLTHKVEDFYSNLYEDLKMIRKLALKIKEYKDQIEDSEDEF</sequence>
<dbReference type="EMBL" id="QEHR01000002">
    <property type="protein sequence ID" value="PVW16411.1"/>
    <property type="molecule type" value="Genomic_DNA"/>
</dbReference>
<dbReference type="Proteomes" id="UP000245962">
    <property type="component" value="Unassembled WGS sequence"/>
</dbReference>
<gene>
    <name evidence="1" type="ORF">DDV96_03900</name>
</gene>
<dbReference type="OrthoDB" id="9769293at2"/>
<reference evidence="1 2" key="1">
    <citation type="submission" date="2018-04" db="EMBL/GenBank/DDBJ databases">
        <title>Marixanthomonas spongiae HN-E44 sp. nov., isolated from a marine sponge.</title>
        <authorList>
            <person name="Luo L."/>
            <person name="Zhuang L."/>
        </authorList>
    </citation>
    <scope>NUCLEOTIDE SEQUENCE [LARGE SCALE GENOMIC DNA]</scope>
    <source>
        <strain evidence="1 2">HN-E44</strain>
    </source>
</reference>
<protein>
    <recommendedName>
        <fullName evidence="3">ParB/Sulfiredoxin domain-containing protein</fullName>
    </recommendedName>
</protein>